<dbReference type="Gene3D" id="3.30.1330.20">
    <property type="entry name" value="Tubulin/FtsZ, C-terminal domain"/>
    <property type="match status" value="1"/>
</dbReference>
<evidence type="ECO:0000256" key="2">
    <source>
        <dbReference type="ARBA" id="ARBA00023134"/>
    </source>
</evidence>
<gene>
    <name evidence="4" type="ORF">LPQ35_02005</name>
</gene>
<evidence type="ECO:0000259" key="3">
    <source>
        <dbReference type="Pfam" id="PF21011"/>
    </source>
</evidence>
<evidence type="ECO:0000313" key="4">
    <source>
        <dbReference type="EMBL" id="XAT64165.1"/>
    </source>
</evidence>
<dbReference type="RefSeq" id="WP_193806344.1">
    <property type="nucleotide sequence ID" value="NZ_CP087714.1"/>
</dbReference>
<name>A0ABZ3H3N1_GEOAI</name>
<keyword evidence="1" id="KW-0547">Nucleotide-binding</keyword>
<proteinExistence type="predicted"/>
<keyword evidence="5" id="KW-1185">Reference proteome</keyword>
<sequence length="313" mass="35221">MKLLTIGTGDAVWIADLFASRGARVNNISLFKTFAVVNSVDKLKAIRHVDDKRRFYTVFRDGDVDVRSAFNSILSFNELYEASLVICDVEDEFSFYSAVRFGNELEVVTEEPRLCIAMIPELSDASSVSVSLLRVRKLMSSFDYVFVFEKTPGFERNLLKAFNVLSLVGEIDARKRLSGEVVVDTSDFLNSLSGDGVTVTGTSGEILPFKIIRRLRARSSSTTIAERTERMVRLYETSLTTIGARFEIESARKALVVFSGDPDEITMDGMFECIKAIERMNPEMLVRYGDYPIPNSREINIVTVFSGIKKFRL</sequence>
<dbReference type="InterPro" id="IPR037103">
    <property type="entry name" value="Tubulin/FtsZ-like_C"/>
</dbReference>
<dbReference type="Proteomes" id="UP001492541">
    <property type="component" value="Chromosome"/>
</dbReference>
<feature type="domain" description="Tubulin-like CetZ C-terminal" evidence="3">
    <location>
        <begin position="156"/>
        <end position="310"/>
    </location>
</feature>
<organism evidence="4 5">
    <name type="scientific">Geoglobus acetivorans</name>
    <dbReference type="NCBI Taxonomy" id="565033"/>
    <lineage>
        <taxon>Archaea</taxon>
        <taxon>Methanobacteriati</taxon>
        <taxon>Methanobacteriota</taxon>
        <taxon>Archaeoglobi</taxon>
        <taxon>Archaeoglobales</taxon>
        <taxon>Archaeoglobaceae</taxon>
        <taxon>Geoglobus</taxon>
    </lineage>
</organism>
<dbReference type="GeneID" id="90448419"/>
<dbReference type="Pfam" id="PF21011">
    <property type="entry name" value="CetZ_C"/>
    <property type="match status" value="1"/>
</dbReference>
<dbReference type="GO" id="GO:0051301">
    <property type="term" value="P:cell division"/>
    <property type="evidence" value="ECO:0007669"/>
    <property type="project" value="UniProtKB-KW"/>
</dbReference>
<dbReference type="EMBL" id="CP087714">
    <property type="protein sequence ID" value="XAT64165.1"/>
    <property type="molecule type" value="Genomic_DNA"/>
</dbReference>
<keyword evidence="2" id="KW-0342">GTP-binding</keyword>
<keyword evidence="4" id="KW-0132">Cell division</keyword>
<evidence type="ECO:0000313" key="5">
    <source>
        <dbReference type="Proteomes" id="UP001492541"/>
    </source>
</evidence>
<evidence type="ECO:0000256" key="1">
    <source>
        <dbReference type="ARBA" id="ARBA00022741"/>
    </source>
</evidence>
<accession>A0ABZ3H3N1</accession>
<protein>
    <submittedName>
        <fullName evidence="4">Cell division protein</fullName>
    </submittedName>
</protein>
<keyword evidence="4" id="KW-0131">Cell cycle</keyword>
<dbReference type="InterPro" id="IPR048737">
    <property type="entry name" value="CetZ_C"/>
</dbReference>
<reference evidence="4 5" key="1">
    <citation type="submission" date="2021-11" db="EMBL/GenBank/DDBJ databases">
        <title>Whole genome of Geoglobus acetivorans.</title>
        <authorList>
            <person name="Liu D."/>
        </authorList>
    </citation>
    <scope>NUCLEOTIDE SEQUENCE [LARGE SCALE GENOMIC DNA]</scope>
    <source>
        <strain evidence="4 5">SBH6</strain>
    </source>
</reference>